<sequence length="357" mass="40866">MINLTLISGKLFKVSLSACISIALCIQLQLSPTFALITALLAFDSTAIDAMQRGWGRLLAACFGALFALVFFYTLGAHPIIYICTLVSILAACQYFKIGGFTVIASITAISMVPTMFGHHIIEYIGRVMSTLIGIMISTIVNLVISLPNHTPLLFKMIEQYWRQVLHIITVIIDHETNQTKNISQAVCWSQYDAIHAKLQRLHRIAKNQRRQWKLHPAPLMEQKDLDLIEEHIQTMNRLLDHMNLLRPPDIKEQVKTPIPFILKRGVRLPRKLPAMEEQGTERLQAWFNDFLLRKNERLMVDQRNAPQLHEVIMACIQTMTISQHWKQKEQGEDLPALQVPIYPLERTGVSSLWEDR</sequence>
<dbReference type="GO" id="GO:0005886">
    <property type="term" value="C:plasma membrane"/>
    <property type="evidence" value="ECO:0007669"/>
    <property type="project" value="UniProtKB-SubCell"/>
</dbReference>
<dbReference type="EMBL" id="JACHHJ010000001">
    <property type="protein sequence ID" value="MBB6449096.1"/>
    <property type="molecule type" value="Genomic_DNA"/>
</dbReference>
<evidence type="ECO:0000256" key="4">
    <source>
        <dbReference type="ARBA" id="ARBA00022989"/>
    </source>
</evidence>
<evidence type="ECO:0000256" key="6">
    <source>
        <dbReference type="SAM" id="Phobius"/>
    </source>
</evidence>
<evidence type="ECO:0000256" key="5">
    <source>
        <dbReference type="ARBA" id="ARBA00023136"/>
    </source>
</evidence>
<evidence type="ECO:0000256" key="3">
    <source>
        <dbReference type="ARBA" id="ARBA00022692"/>
    </source>
</evidence>
<protein>
    <submittedName>
        <fullName evidence="7">Uncharacterized membrane protein YgaE (UPF0421/DUF939 family)</fullName>
    </submittedName>
</protein>
<dbReference type="Proteomes" id="UP000568839">
    <property type="component" value="Unassembled WGS sequence"/>
</dbReference>
<feature type="transmembrane region" description="Helical" evidence="6">
    <location>
        <begin position="20"/>
        <end position="43"/>
    </location>
</feature>
<dbReference type="AlphaFoldDB" id="A0A841PPG7"/>
<evidence type="ECO:0000256" key="2">
    <source>
        <dbReference type="ARBA" id="ARBA00022475"/>
    </source>
</evidence>
<organism evidence="7 8">
    <name type="scientific">Geomicrobium halophilum</name>
    <dbReference type="NCBI Taxonomy" id="549000"/>
    <lineage>
        <taxon>Bacteria</taxon>
        <taxon>Bacillati</taxon>
        <taxon>Bacillota</taxon>
        <taxon>Bacilli</taxon>
        <taxon>Bacillales</taxon>
        <taxon>Geomicrobium</taxon>
    </lineage>
</organism>
<gene>
    <name evidence="7" type="ORF">HNR44_001045</name>
</gene>
<keyword evidence="5 6" id="KW-0472">Membrane</keyword>
<evidence type="ECO:0000313" key="8">
    <source>
        <dbReference type="Proteomes" id="UP000568839"/>
    </source>
</evidence>
<feature type="transmembrane region" description="Helical" evidence="6">
    <location>
        <begin position="128"/>
        <end position="147"/>
    </location>
</feature>
<dbReference type="InterPro" id="IPR010343">
    <property type="entry name" value="ArAE_1"/>
</dbReference>
<proteinExistence type="predicted"/>
<feature type="transmembrane region" description="Helical" evidence="6">
    <location>
        <begin position="79"/>
        <end position="96"/>
    </location>
</feature>
<dbReference type="Pfam" id="PF06081">
    <property type="entry name" value="ArAE_1"/>
    <property type="match status" value="1"/>
</dbReference>
<comment type="subcellular location">
    <subcellularLocation>
        <location evidence="1">Cell membrane</location>
        <topology evidence="1">Multi-pass membrane protein</topology>
    </subcellularLocation>
</comment>
<accession>A0A841PPG7</accession>
<keyword evidence="4 6" id="KW-1133">Transmembrane helix</keyword>
<name>A0A841PPG7_9BACL</name>
<evidence type="ECO:0000313" key="7">
    <source>
        <dbReference type="EMBL" id="MBB6449096.1"/>
    </source>
</evidence>
<dbReference type="RefSeq" id="WP_184403018.1">
    <property type="nucleotide sequence ID" value="NZ_JACHHJ010000001.1"/>
</dbReference>
<feature type="transmembrane region" description="Helical" evidence="6">
    <location>
        <begin position="55"/>
        <end position="73"/>
    </location>
</feature>
<comment type="caution">
    <text evidence="7">The sequence shown here is derived from an EMBL/GenBank/DDBJ whole genome shotgun (WGS) entry which is preliminary data.</text>
</comment>
<keyword evidence="8" id="KW-1185">Reference proteome</keyword>
<reference evidence="7 8" key="1">
    <citation type="submission" date="2020-08" db="EMBL/GenBank/DDBJ databases">
        <title>Genomic Encyclopedia of Type Strains, Phase IV (KMG-IV): sequencing the most valuable type-strain genomes for metagenomic binning, comparative biology and taxonomic classification.</title>
        <authorList>
            <person name="Goeker M."/>
        </authorList>
    </citation>
    <scope>NUCLEOTIDE SEQUENCE [LARGE SCALE GENOMIC DNA]</scope>
    <source>
        <strain evidence="7 8">DSM 21769</strain>
    </source>
</reference>
<keyword evidence="2" id="KW-1003">Cell membrane</keyword>
<evidence type="ECO:0000256" key="1">
    <source>
        <dbReference type="ARBA" id="ARBA00004651"/>
    </source>
</evidence>
<keyword evidence="3 6" id="KW-0812">Transmembrane</keyword>